<proteinExistence type="predicted"/>
<dbReference type="AlphaFoldDB" id="A0A1G7QH22"/>
<gene>
    <name evidence="1" type="ORF">SAMN04489759_10467</name>
</gene>
<dbReference type="RefSeq" id="WP_093741362.1">
    <property type="nucleotide sequence ID" value="NZ_FNBP01000004.1"/>
</dbReference>
<dbReference type="EMBL" id="FNBP01000004">
    <property type="protein sequence ID" value="SDF97857.1"/>
    <property type="molecule type" value="Genomic_DNA"/>
</dbReference>
<name>A0A1G7QH22_9RHOB</name>
<protein>
    <submittedName>
        <fullName evidence="1">Uncharacterized protein</fullName>
    </submittedName>
</protein>
<reference evidence="2" key="1">
    <citation type="submission" date="2016-10" db="EMBL/GenBank/DDBJ databases">
        <authorList>
            <person name="Varghese N."/>
            <person name="Submissions S."/>
        </authorList>
    </citation>
    <scope>NUCLEOTIDE SEQUENCE [LARGE SCALE GENOMIC DNA]</scope>
    <source>
        <strain evidence="2">DSM 16477</strain>
    </source>
</reference>
<evidence type="ECO:0000313" key="2">
    <source>
        <dbReference type="Proteomes" id="UP000199399"/>
    </source>
</evidence>
<keyword evidence="2" id="KW-1185">Reference proteome</keyword>
<sequence>MTAVAAQITAPLTTMPAAQNALEIGAGTELFTTGLCHGEGDHLTGGGVEMFTTGLQCRETRMGQGAGTGLFTTGLSPQHA</sequence>
<dbReference type="AntiFam" id="ANF00269">
    <property type="entry name" value="Translation of CRISPR region"/>
</dbReference>
<organism evidence="1 2">
    <name type="scientific">Sulfitobacter delicatus</name>
    <dbReference type="NCBI Taxonomy" id="218672"/>
    <lineage>
        <taxon>Bacteria</taxon>
        <taxon>Pseudomonadati</taxon>
        <taxon>Pseudomonadota</taxon>
        <taxon>Alphaproteobacteria</taxon>
        <taxon>Rhodobacterales</taxon>
        <taxon>Roseobacteraceae</taxon>
        <taxon>Sulfitobacter</taxon>
    </lineage>
</organism>
<evidence type="ECO:0000313" key="1">
    <source>
        <dbReference type="EMBL" id="SDF97857.1"/>
    </source>
</evidence>
<accession>A0A1G7QH22</accession>
<dbReference type="Proteomes" id="UP000199399">
    <property type="component" value="Unassembled WGS sequence"/>
</dbReference>